<dbReference type="PROSITE" id="PS50297">
    <property type="entry name" value="ANK_REP_REGION"/>
    <property type="match status" value="1"/>
</dbReference>
<dbReference type="AlphaFoldDB" id="A0A8H4W2I3"/>
<sequence length="1147" mass="130851">MATIDPIQGIFDAAKREFKNGLDNENLFQDILAVTNIDQVYDAIEELQEKQRKQDSLRYLARVDPFLKRLQSYASVIEVFIQVKPEILCLIWGPIRLLLLWSSETKKSFDAILNITAKIGELLPQFQEVVDLFGDKERITATMGLFFRDILDFYLIALKFFKLRKWQILFEAVWPRKKAEIEVVEANIEKHSQILRSEVTIGHIRKAHEARAHAFDSFKRIEDSQASQRFQSLETAITPRFYDNELDRLRRQSCQGTTKWLLQNSIFNQWLDVSSPSIDLLWLQGIPGAGKTFTASFIVDKALERARTVYIFASYTHTATTAISILQSLLFQISCNEPPIQLLLTEFNQRDLKSNTKAVTDLLKNAISVIGPAFVVVDGVDELDESERTHLLCILLDILKESSEMKLCFSSRAEDDIDRIIGTQAEVIRVDKNNSGSIQSYINHRTKQLIEKHQFSPAAKSEILSLLSPVAANSKGMFLYARIIMDNVFLLNDVEEVRRELRALPKDLDAAILNRVNCLSPSTLRQKAIKILGWIATSPVPWSLGELQQALLVGSSTGDEPIVSSVLNVVELCGPIVEFKDDQPQFVHFTVQEYLSNSEVANFVDEEQATMDLLTVCISYLCYDNLGGELSDAAIIDSISLGRFRLLDFAASYWMAILTKCYDLSPRKERMNSISGLLADLISKRANYWFDEPVEPPDAVKNDTAVVEDYQKMLLQMLGFTANQRRDEWTLGNVNTWVNLDPLTTSSLRVRVHNLFDNMLCEEEGHQVGCDCSTMQNLQHHWGSRLFRCHFFSCLFFRQGFQTRKARDDHVKHHTRPWKCSASNCDWAEIGFTSKYQRDNHWLEVHQTDATATLIPLDLVSDPDVLQSLLFELISIGNVDELQRLVPHGTSIIPEVRWELAKSAARRGSLSMMRILLPWCSPADRDHITEVILASIESEDVELIKWILPSYKGDLFAGRDYESIVSTVIRTNSFEVFDVWEDSLQQFEEDWGHGVFNKNVLLAAKKNPAMEKRLMETWRMLVERKQLSKWYVCCGLGSVSGSSLSIPQAKVLLELGADINHPRKPWRRHGLTPLHVALKKSTAEGAEFVKFLLLNGANPKYGYGKREVDWEIGATTISRWLGISWDELVKSTREFRKGDSDSEDERI</sequence>
<dbReference type="SUPFAM" id="SSF48403">
    <property type="entry name" value="Ankyrin repeat"/>
    <property type="match status" value="1"/>
</dbReference>
<feature type="domain" description="Nephrocystin 3-like N-terminal" evidence="4">
    <location>
        <begin position="256"/>
        <end position="412"/>
    </location>
</feature>
<accession>A0A8H4W2I3</accession>
<dbReference type="Pfam" id="PF24883">
    <property type="entry name" value="NPHP3_N"/>
    <property type="match status" value="1"/>
</dbReference>
<dbReference type="SUPFAM" id="SSF52540">
    <property type="entry name" value="P-loop containing nucleoside triphosphate hydrolases"/>
    <property type="match status" value="1"/>
</dbReference>
<keyword evidence="2" id="KW-0040">ANK repeat</keyword>
<reference evidence="5 6" key="1">
    <citation type="submission" date="2020-03" db="EMBL/GenBank/DDBJ databases">
        <title>Draft Genome Sequence of Cudoniella acicularis.</title>
        <authorList>
            <person name="Buettner E."/>
            <person name="Kellner H."/>
        </authorList>
    </citation>
    <scope>NUCLEOTIDE SEQUENCE [LARGE SCALE GENOMIC DNA]</scope>
    <source>
        <strain evidence="5 6">DSM 108380</strain>
    </source>
</reference>
<dbReference type="PROSITE" id="PS50088">
    <property type="entry name" value="ANK_REPEAT"/>
    <property type="match status" value="1"/>
</dbReference>
<protein>
    <recommendedName>
        <fullName evidence="7">NACHT domain-containing protein</fullName>
    </recommendedName>
</protein>
<name>A0A8H4W2I3_9HELO</name>
<keyword evidence="1" id="KW-0677">Repeat</keyword>
<feature type="repeat" description="ANK" evidence="2">
    <location>
        <begin position="1069"/>
        <end position="1098"/>
    </location>
</feature>
<evidence type="ECO:0000259" key="3">
    <source>
        <dbReference type="Pfam" id="PF24809"/>
    </source>
</evidence>
<evidence type="ECO:0000313" key="5">
    <source>
        <dbReference type="EMBL" id="KAF4628634.1"/>
    </source>
</evidence>
<dbReference type="InterPro" id="IPR036770">
    <property type="entry name" value="Ankyrin_rpt-contain_sf"/>
</dbReference>
<dbReference type="Proteomes" id="UP000566819">
    <property type="component" value="Unassembled WGS sequence"/>
</dbReference>
<feature type="domain" description="DUF7708" evidence="3">
    <location>
        <begin position="64"/>
        <end position="202"/>
    </location>
</feature>
<dbReference type="Gene3D" id="1.25.40.20">
    <property type="entry name" value="Ankyrin repeat-containing domain"/>
    <property type="match status" value="1"/>
</dbReference>
<proteinExistence type="predicted"/>
<dbReference type="EMBL" id="JAAMPI010000784">
    <property type="protein sequence ID" value="KAF4628634.1"/>
    <property type="molecule type" value="Genomic_DNA"/>
</dbReference>
<evidence type="ECO:0000256" key="2">
    <source>
        <dbReference type="PROSITE-ProRule" id="PRU00023"/>
    </source>
</evidence>
<dbReference type="Pfam" id="PF24809">
    <property type="entry name" value="DUF7708"/>
    <property type="match status" value="1"/>
</dbReference>
<dbReference type="InterPro" id="IPR027417">
    <property type="entry name" value="P-loop_NTPase"/>
</dbReference>
<dbReference type="InterPro" id="IPR056884">
    <property type="entry name" value="NPHP3-like_N"/>
</dbReference>
<dbReference type="InterPro" id="IPR056125">
    <property type="entry name" value="DUF7708"/>
</dbReference>
<dbReference type="PANTHER" id="PTHR10039:SF14">
    <property type="entry name" value="NACHT DOMAIN-CONTAINING PROTEIN"/>
    <property type="match status" value="1"/>
</dbReference>
<keyword evidence="6" id="KW-1185">Reference proteome</keyword>
<dbReference type="Pfam" id="PF00023">
    <property type="entry name" value="Ank"/>
    <property type="match status" value="1"/>
</dbReference>
<comment type="caution">
    <text evidence="5">The sequence shown here is derived from an EMBL/GenBank/DDBJ whole genome shotgun (WGS) entry which is preliminary data.</text>
</comment>
<dbReference type="Gene3D" id="3.40.50.300">
    <property type="entry name" value="P-loop containing nucleotide triphosphate hydrolases"/>
    <property type="match status" value="1"/>
</dbReference>
<evidence type="ECO:0000259" key="4">
    <source>
        <dbReference type="Pfam" id="PF24883"/>
    </source>
</evidence>
<dbReference type="PANTHER" id="PTHR10039">
    <property type="entry name" value="AMELOGENIN"/>
    <property type="match status" value="1"/>
</dbReference>
<evidence type="ECO:0000256" key="1">
    <source>
        <dbReference type="ARBA" id="ARBA00022737"/>
    </source>
</evidence>
<evidence type="ECO:0000313" key="6">
    <source>
        <dbReference type="Proteomes" id="UP000566819"/>
    </source>
</evidence>
<organism evidence="5 6">
    <name type="scientific">Cudoniella acicularis</name>
    <dbReference type="NCBI Taxonomy" id="354080"/>
    <lineage>
        <taxon>Eukaryota</taxon>
        <taxon>Fungi</taxon>
        <taxon>Dikarya</taxon>
        <taxon>Ascomycota</taxon>
        <taxon>Pezizomycotina</taxon>
        <taxon>Leotiomycetes</taxon>
        <taxon>Helotiales</taxon>
        <taxon>Tricladiaceae</taxon>
        <taxon>Cudoniella</taxon>
    </lineage>
</organism>
<evidence type="ECO:0008006" key="7">
    <source>
        <dbReference type="Google" id="ProtNLM"/>
    </source>
</evidence>
<dbReference type="InterPro" id="IPR002110">
    <property type="entry name" value="Ankyrin_rpt"/>
</dbReference>
<gene>
    <name evidence="5" type="ORF">G7Y89_g9520</name>
</gene>
<dbReference type="OrthoDB" id="4062651at2759"/>